<organism evidence="1 2">
    <name type="scientific">Caerostris extrusa</name>
    <name type="common">Bark spider</name>
    <name type="synonym">Caerostris bankana</name>
    <dbReference type="NCBI Taxonomy" id="172846"/>
    <lineage>
        <taxon>Eukaryota</taxon>
        <taxon>Metazoa</taxon>
        <taxon>Ecdysozoa</taxon>
        <taxon>Arthropoda</taxon>
        <taxon>Chelicerata</taxon>
        <taxon>Arachnida</taxon>
        <taxon>Araneae</taxon>
        <taxon>Araneomorphae</taxon>
        <taxon>Entelegynae</taxon>
        <taxon>Araneoidea</taxon>
        <taxon>Araneidae</taxon>
        <taxon>Caerostris</taxon>
    </lineage>
</organism>
<dbReference type="EMBL" id="BPLR01007161">
    <property type="protein sequence ID" value="GIY14901.1"/>
    <property type="molecule type" value="Genomic_DNA"/>
</dbReference>
<accession>A0AAV4R2S3</accession>
<evidence type="ECO:0000313" key="2">
    <source>
        <dbReference type="Proteomes" id="UP001054945"/>
    </source>
</evidence>
<keyword evidence="2" id="KW-1185">Reference proteome</keyword>
<evidence type="ECO:0000313" key="1">
    <source>
        <dbReference type="EMBL" id="GIY14901.1"/>
    </source>
</evidence>
<reference evidence="1 2" key="1">
    <citation type="submission" date="2021-06" db="EMBL/GenBank/DDBJ databases">
        <title>Caerostris extrusa draft genome.</title>
        <authorList>
            <person name="Kono N."/>
            <person name="Arakawa K."/>
        </authorList>
    </citation>
    <scope>NUCLEOTIDE SEQUENCE [LARGE SCALE GENOMIC DNA]</scope>
</reference>
<proteinExistence type="predicted"/>
<protein>
    <submittedName>
        <fullName evidence="1">Uncharacterized protein</fullName>
    </submittedName>
</protein>
<sequence>MCPDRKSITEAPGTLLSNGYSWLFLGQKAVLEPHPYKQATAEQPFHFCITQRSAVAELALGITFLGFPGNFACAHLPGPQSGVSNWFNSSTPWYRRDSGRNLWCRVPER</sequence>
<name>A0AAV4R2S3_CAEEX</name>
<dbReference type="AlphaFoldDB" id="A0AAV4R2S3"/>
<dbReference type="Proteomes" id="UP001054945">
    <property type="component" value="Unassembled WGS sequence"/>
</dbReference>
<comment type="caution">
    <text evidence="1">The sequence shown here is derived from an EMBL/GenBank/DDBJ whole genome shotgun (WGS) entry which is preliminary data.</text>
</comment>
<gene>
    <name evidence="1" type="ORF">CEXT_668291</name>
</gene>